<keyword evidence="3" id="KW-1185">Reference proteome</keyword>
<proteinExistence type="predicted"/>
<evidence type="ECO:0000313" key="3">
    <source>
        <dbReference type="Proteomes" id="UP000479132"/>
    </source>
</evidence>
<reference evidence="2 3" key="1">
    <citation type="submission" date="2020-02" db="EMBL/GenBank/DDBJ databases">
        <title>Aliifodinibius halophilus 2W32, complete genome.</title>
        <authorList>
            <person name="Li Y."/>
            <person name="Wu S."/>
        </authorList>
    </citation>
    <scope>NUCLEOTIDE SEQUENCE [LARGE SCALE GENOMIC DNA]</scope>
    <source>
        <strain evidence="2 3">2W32</strain>
    </source>
</reference>
<dbReference type="AlphaFoldDB" id="A0A6M1TC30"/>
<sequence>MNTSKNISSSLFISLMLAILFISCTNDIANAPDIDNKDVKLNSIEDLNLVVDNLNNVTSYGDLKKIHQNTSKVEKRKNSELEKVLQPLINEGKEFKNSLKENSDKKRFKNGISDLNKKQTMLLGLVSLIHNELKKNNNSLKNKTISNVDGDKVVSCASAALGVQSVKTIISGTAELMTAKTAVKIVKTVGKRYLGYVGVAIAVYEFTNCISE</sequence>
<keyword evidence="1" id="KW-0732">Signal</keyword>
<evidence type="ECO:0000256" key="1">
    <source>
        <dbReference type="SAM" id="SignalP"/>
    </source>
</evidence>
<evidence type="ECO:0000313" key="2">
    <source>
        <dbReference type="EMBL" id="NGP88484.1"/>
    </source>
</evidence>
<dbReference type="EMBL" id="JAALLS010000010">
    <property type="protein sequence ID" value="NGP88484.1"/>
    <property type="molecule type" value="Genomic_DNA"/>
</dbReference>
<gene>
    <name evidence="2" type="ORF">G3569_08960</name>
</gene>
<organism evidence="2 3">
    <name type="scientific">Fodinibius halophilus</name>
    <dbReference type="NCBI Taxonomy" id="1736908"/>
    <lineage>
        <taxon>Bacteria</taxon>
        <taxon>Pseudomonadati</taxon>
        <taxon>Balneolota</taxon>
        <taxon>Balneolia</taxon>
        <taxon>Balneolales</taxon>
        <taxon>Balneolaceae</taxon>
        <taxon>Fodinibius</taxon>
    </lineage>
</organism>
<feature type="signal peptide" evidence="1">
    <location>
        <begin position="1"/>
        <end position="31"/>
    </location>
</feature>
<dbReference type="RefSeq" id="WP_165268258.1">
    <property type="nucleotide sequence ID" value="NZ_JAALLS010000010.1"/>
</dbReference>
<protein>
    <submittedName>
        <fullName evidence="2">Uncharacterized protein</fullName>
    </submittedName>
</protein>
<comment type="caution">
    <text evidence="2">The sequence shown here is derived from an EMBL/GenBank/DDBJ whole genome shotgun (WGS) entry which is preliminary data.</text>
</comment>
<name>A0A6M1TC30_9BACT</name>
<dbReference type="PROSITE" id="PS51257">
    <property type="entry name" value="PROKAR_LIPOPROTEIN"/>
    <property type="match status" value="1"/>
</dbReference>
<accession>A0A6M1TC30</accession>
<dbReference type="Proteomes" id="UP000479132">
    <property type="component" value="Unassembled WGS sequence"/>
</dbReference>
<feature type="chain" id="PRO_5026869596" evidence="1">
    <location>
        <begin position="32"/>
        <end position="212"/>
    </location>
</feature>